<keyword evidence="6 7" id="KW-0472">Membrane</keyword>
<comment type="subcellular location">
    <subcellularLocation>
        <location evidence="1">Cell membrane</location>
        <topology evidence="1">Multi-pass membrane protein</topology>
    </subcellularLocation>
</comment>
<keyword evidence="5 7" id="KW-1133">Transmembrane helix</keyword>
<accession>A0A6J6KPH2</accession>
<dbReference type="AlphaFoldDB" id="A0A6J6KPH2"/>
<evidence type="ECO:0000313" key="13">
    <source>
        <dbReference type="EMBL" id="CAB4923715.1"/>
    </source>
</evidence>
<dbReference type="InterPro" id="IPR035906">
    <property type="entry name" value="MetI-like_sf"/>
</dbReference>
<reference evidence="9" key="1">
    <citation type="submission" date="2020-05" db="EMBL/GenBank/DDBJ databases">
        <authorList>
            <person name="Chiriac C."/>
            <person name="Salcher M."/>
            <person name="Ghai R."/>
            <person name="Kavagutti S V."/>
        </authorList>
    </citation>
    <scope>NUCLEOTIDE SEQUENCE</scope>
</reference>
<feature type="transmembrane region" description="Helical" evidence="7">
    <location>
        <begin position="181"/>
        <end position="199"/>
    </location>
</feature>
<protein>
    <submittedName>
        <fullName evidence="9">Unannotated protein</fullName>
    </submittedName>
</protein>
<evidence type="ECO:0000256" key="1">
    <source>
        <dbReference type="ARBA" id="ARBA00004651"/>
    </source>
</evidence>
<evidence type="ECO:0000259" key="8">
    <source>
        <dbReference type="PROSITE" id="PS50928"/>
    </source>
</evidence>
<gene>
    <name evidence="9" type="ORF">UFOPK2254_00176</name>
    <name evidence="10" type="ORF">UFOPK2646_00387</name>
    <name evidence="11" type="ORF">UFOPK2907_00980</name>
    <name evidence="12" type="ORF">UFOPK3241_00666</name>
    <name evidence="13" type="ORF">UFOPK3707_00488</name>
    <name evidence="14" type="ORF">UFOPK4265_01028</name>
</gene>
<dbReference type="InterPro" id="IPR045621">
    <property type="entry name" value="BPD_transp_1_N"/>
</dbReference>
<feature type="transmembrane region" description="Helical" evidence="7">
    <location>
        <begin position="131"/>
        <end position="161"/>
    </location>
</feature>
<evidence type="ECO:0000256" key="4">
    <source>
        <dbReference type="ARBA" id="ARBA00022692"/>
    </source>
</evidence>
<dbReference type="EMBL" id="CAFBMY010000057">
    <property type="protein sequence ID" value="CAB4923715.1"/>
    <property type="molecule type" value="Genomic_DNA"/>
</dbReference>
<dbReference type="GO" id="GO:0005886">
    <property type="term" value="C:plasma membrane"/>
    <property type="evidence" value="ECO:0007669"/>
    <property type="project" value="UniProtKB-SubCell"/>
</dbReference>
<dbReference type="PANTHER" id="PTHR43163">
    <property type="entry name" value="DIPEPTIDE TRANSPORT SYSTEM PERMEASE PROTEIN DPPB-RELATED"/>
    <property type="match status" value="1"/>
</dbReference>
<dbReference type="CDD" id="cd06261">
    <property type="entry name" value="TM_PBP2"/>
    <property type="match status" value="1"/>
</dbReference>
<keyword evidence="4 7" id="KW-0812">Transmembrane</keyword>
<evidence type="ECO:0000313" key="10">
    <source>
        <dbReference type="EMBL" id="CAB4699553.1"/>
    </source>
</evidence>
<dbReference type="EMBL" id="CAEZZR010000091">
    <property type="protein sequence ID" value="CAB4778284.1"/>
    <property type="molecule type" value="Genomic_DNA"/>
</dbReference>
<evidence type="ECO:0000256" key="2">
    <source>
        <dbReference type="ARBA" id="ARBA00022448"/>
    </source>
</evidence>
<organism evidence="9">
    <name type="scientific">freshwater metagenome</name>
    <dbReference type="NCBI Taxonomy" id="449393"/>
    <lineage>
        <taxon>unclassified sequences</taxon>
        <taxon>metagenomes</taxon>
        <taxon>ecological metagenomes</taxon>
    </lineage>
</organism>
<evidence type="ECO:0000313" key="14">
    <source>
        <dbReference type="EMBL" id="CAB5055018.1"/>
    </source>
</evidence>
<evidence type="ECO:0000256" key="7">
    <source>
        <dbReference type="SAM" id="Phobius"/>
    </source>
</evidence>
<evidence type="ECO:0000313" key="9">
    <source>
        <dbReference type="EMBL" id="CAB4651432.1"/>
    </source>
</evidence>
<feature type="transmembrane region" description="Helical" evidence="7">
    <location>
        <begin position="281"/>
        <end position="307"/>
    </location>
</feature>
<name>A0A6J6KPH2_9ZZZZ</name>
<dbReference type="Pfam" id="PF00528">
    <property type="entry name" value="BPD_transp_1"/>
    <property type="match status" value="1"/>
</dbReference>
<dbReference type="EMBL" id="CAFAZX010000029">
    <property type="protein sequence ID" value="CAB4842479.1"/>
    <property type="molecule type" value="Genomic_DNA"/>
</dbReference>
<dbReference type="SUPFAM" id="SSF161098">
    <property type="entry name" value="MetI-like"/>
    <property type="match status" value="1"/>
</dbReference>
<dbReference type="EMBL" id="CAEZWO010000009">
    <property type="protein sequence ID" value="CAB4651432.1"/>
    <property type="molecule type" value="Genomic_DNA"/>
</dbReference>
<dbReference type="PROSITE" id="PS50928">
    <property type="entry name" value="ABC_TM1"/>
    <property type="match status" value="1"/>
</dbReference>
<proteinExistence type="predicted"/>
<evidence type="ECO:0000256" key="3">
    <source>
        <dbReference type="ARBA" id="ARBA00022475"/>
    </source>
</evidence>
<evidence type="ECO:0000256" key="5">
    <source>
        <dbReference type="ARBA" id="ARBA00022989"/>
    </source>
</evidence>
<dbReference type="EMBL" id="CAFBQK010000141">
    <property type="protein sequence ID" value="CAB5055018.1"/>
    <property type="molecule type" value="Genomic_DNA"/>
</dbReference>
<dbReference type="PANTHER" id="PTHR43163:SF6">
    <property type="entry name" value="DIPEPTIDE TRANSPORT SYSTEM PERMEASE PROTEIN DPPB-RELATED"/>
    <property type="match status" value="1"/>
</dbReference>
<keyword evidence="2" id="KW-0813">Transport</keyword>
<dbReference type="GO" id="GO:0071916">
    <property type="term" value="F:dipeptide transmembrane transporter activity"/>
    <property type="evidence" value="ECO:0007669"/>
    <property type="project" value="TreeGrafter"/>
</dbReference>
<evidence type="ECO:0000256" key="6">
    <source>
        <dbReference type="ARBA" id="ARBA00023136"/>
    </source>
</evidence>
<evidence type="ECO:0000313" key="12">
    <source>
        <dbReference type="EMBL" id="CAB4842479.1"/>
    </source>
</evidence>
<sequence length="315" mass="34127">MGRFILRRLVFFAITLLITSVLIFALIRAAGGNVAAILLGKNSSAEEILKLSTELGLERPLPVQYFEWMNNFLHGDLGQAFRSKQLASHLIWTQAPVSVPLSLGGLLLAIIIAIPLGTYAAKNFNKPSGAFVALLSQIGIAIPVFWAGLLLSLVFGVHLGLLPTGGWVPWTENWVGSLRSLVLPVFTLGIVMASTLTRYTRTAILDVMNEDFVRTARASGMSRRVALIKVGLRNASLPLVTVLGLLAAEMVGGTVIIEKVYSLPGISRMILDNVTAREVVVVQSTVMVIVIYVMTINLIIDLAYGLLDPRIRVGK</sequence>
<dbReference type="Gene3D" id="1.10.3720.10">
    <property type="entry name" value="MetI-like"/>
    <property type="match status" value="1"/>
</dbReference>
<evidence type="ECO:0000313" key="11">
    <source>
        <dbReference type="EMBL" id="CAB4778284.1"/>
    </source>
</evidence>
<feature type="transmembrane region" description="Helical" evidence="7">
    <location>
        <begin position="237"/>
        <end position="261"/>
    </location>
</feature>
<dbReference type="InterPro" id="IPR000515">
    <property type="entry name" value="MetI-like"/>
</dbReference>
<dbReference type="Pfam" id="PF19300">
    <property type="entry name" value="BPD_transp_1_N"/>
    <property type="match status" value="1"/>
</dbReference>
<dbReference type="EMBL" id="CAEZYB010000029">
    <property type="protein sequence ID" value="CAB4699553.1"/>
    <property type="molecule type" value="Genomic_DNA"/>
</dbReference>
<keyword evidence="3" id="KW-1003">Cell membrane</keyword>
<feature type="transmembrane region" description="Helical" evidence="7">
    <location>
        <begin position="99"/>
        <end position="119"/>
    </location>
</feature>
<feature type="domain" description="ABC transmembrane type-1" evidence="8">
    <location>
        <begin position="95"/>
        <end position="300"/>
    </location>
</feature>